<accession>A0A914Q5B0</accession>
<keyword evidence="2" id="KW-1185">Reference proteome</keyword>
<evidence type="ECO:0000313" key="2">
    <source>
        <dbReference type="Proteomes" id="UP000887578"/>
    </source>
</evidence>
<protein>
    <submittedName>
        <fullName evidence="3">Uncharacterized protein</fullName>
    </submittedName>
</protein>
<dbReference type="WBParaSite" id="PDA_v2.g24153.t1">
    <property type="protein sequence ID" value="PDA_v2.g24153.t1"/>
    <property type="gene ID" value="PDA_v2.g24153"/>
</dbReference>
<keyword evidence="1" id="KW-0732">Signal</keyword>
<dbReference type="AlphaFoldDB" id="A0A914Q5B0"/>
<feature type="chain" id="PRO_5036742121" evidence="1">
    <location>
        <begin position="19"/>
        <end position="138"/>
    </location>
</feature>
<organism evidence="2 3">
    <name type="scientific">Panagrolaimus davidi</name>
    <dbReference type="NCBI Taxonomy" id="227884"/>
    <lineage>
        <taxon>Eukaryota</taxon>
        <taxon>Metazoa</taxon>
        <taxon>Ecdysozoa</taxon>
        <taxon>Nematoda</taxon>
        <taxon>Chromadorea</taxon>
        <taxon>Rhabditida</taxon>
        <taxon>Tylenchina</taxon>
        <taxon>Panagrolaimomorpha</taxon>
        <taxon>Panagrolaimoidea</taxon>
        <taxon>Panagrolaimidae</taxon>
        <taxon>Panagrolaimus</taxon>
    </lineage>
</organism>
<proteinExistence type="predicted"/>
<evidence type="ECO:0000313" key="3">
    <source>
        <dbReference type="WBParaSite" id="PDA_v2.g24153.t1"/>
    </source>
</evidence>
<dbReference type="Proteomes" id="UP000887578">
    <property type="component" value="Unplaced"/>
</dbReference>
<name>A0A914Q5B0_9BILA</name>
<sequence>MLLFNFILILFGITTTVCLPLQSLFNSYDMNLMNPAEIKRTYQLNKPDPMPIISRSMLEADKGHISRASMSKALSNMRNVVVSQIPNSLPEKRNILDYDYFLSNQERTPYNPFPAIQEMPFKRAFQQPSSFLYPPFNF</sequence>
<reference evidence="3" key="1">
    <citation type="submission" date="2022-11" db="UniProtKB">
        <authorList>
            <consortium name="WormBaseParasite"/>
        </authorList>
    </citation>
    <scope>IDENTIFICATION</scope>
</reference>
<feature type="signal peptide" evidence="1">
    <location>
        <begin position="1"/>
        <end position="18"/>
    </location>
</feature>
<evidence type="ECO:0000256" key="1">
    <source>
        <dbReference type="SAM" id="SignalP"/>
    </source>
</evidence>